<sequence length="237" mass="25700">MVNRNKVYDVTSDQRYYIKQVATHLAYSDLEDAKKVANAMLQAWKSQFVEVYHAYHASTFIQNIATSLFSNVAKGAVIRYANYILKNMILTGVDDYNAVRSKLESQGIKSNYADALIAYSVCGAYSVPIIKGFIAQYNPNLANDLTSACASLPLKPTPDSPEIANVINAVSAHPMPSLARSTFYYYYRGLTQYSNVTAGSAGGEQPTAPTVTVLPAGPASTADALTKVLNGLNKYLG</sequence>
<name>A0A0F2LRB8_9CREN</name>
<proteinExistence type="predicted"/>
<gene>
    <name evidence="2" type="ORF">TQ35_008685</name>
    <name evidence="1" type="ORF">TQ35_07815</name>
</gene>
<dbReference type="EMBL" id="JZWS01000132">
    <property type="protein sequence ID" value="KJR78336.1"/>
    <property type="molecule type" value="Genomic_DNA"/>
</dbReference>
<dbReference type="EMBL" id="JZWS02000019">
    <property type="protein sequence ID" value="MCL7344632.1"/>
    <property type="molecule type" value="Genomic_DNA"/>
</dbReference>
<comment type="caution">
    <text evidence="1">The sequence shown here is derived from an EMBL/GenBank/DDBJ whole genome shotgun (WGS) entry which is preliminary data.</text>
</comment>
<reference evidence="2" key="2">
    <citation type="submission" date="2022-05" db="EMBL/GenBank/DDBJ databases">
        <title>Metagenome Sequencing of an Archaeal-Dominated Microbial Community from a Hot Spring at the Los Azufres Geothermal Field, Mexico.</title>
        <authorList>
            <person name="Marin-Paredes R."/>
            <person name="Martinez-Romero E."/>
            <person name="Servin-Garciduenas L.E."/>
        </authorList>
    </citation>
    <scope>NUCLEOTIDE SEQUENCE</scope>
    <source>
        <strain evidence="2">AZ1-454</strain>
    </source>
</reference>
<evidence type="ECO:0000313" key="1">
    <source>
        <dbReference type="EMBL" id="KJR78336.1"/>
    </source>
</evidence>
<accession>A0A0F2LRB8</accession>
<dbReference type="AlphaFoldDB" id="A0A0F2LRB8"/>
<evidence type="ECO:0000313" key="2">
    <source>
        <dbReference type="EMBL" id="MCL7344632.1"/>
    </source>
</evidence>
<organism evidence="1">
    <name type="scientific">Candidatus Aramenus sulfurataquae</name>
    <dbReference type="NCBI Taxonomy" id="1326980"/>
    <lineage>
        <taxon>Archaea</taxon>
        <taxon>Thermoproteota</taxon>
        <taxon>Thermoprotei</taxon>
        <taxon>Sulfolobales</taxon>
        <taxon>Sulfolobaceae</taxon>
        <taxon>Candidatus Aramenus</taxon>
    </lineage>
</organism>
<reference evidence="1" key="1">
    <citation type="submission" date="2015-03" db="EMBL/GenBank/DDBJ databases">
        <title>Metagenome Sequencing of an Archaeal-Dominated Microbial Community from a Hot Spring at the Los Azufres Geothermal Field, Mexico.</title>
        <authorList>
            <person name="Servin-Garciduenas L.E."/>
            <person name="Martinez-Romero E."/>
        </authorList>
    </citation>
    <scope>NUCLEOTIDE SEQUENCE [LARGE SCALE GENOMIC DNA]</scope>
    <source>
        <strain evidence="1">AZ1-454</strain>
    </source>
</reference>
<protein>
    <submittedName>
        <fullName evidence="1">Uncharacterized protein</fullName>
    </submittedName>
</protein>